<dbReference type="Gene3D" id="3.40.50.300">
    <property type="entry name" value="P-loop containing nucleotide triphosphate hydrolases"/>
    <property type="match status" value="1"/>
</dbReference>
<protein>
    <submittedName>
        <fullName evidence="1">Uncharacterized protein</fullName>
    </submittedName>
</protein>
<gene>
    <name evidence="1" type="ORF">WICMUC_000870</name>
</gene>
<dbReference type="Pfam" id="PF16836">
    <property type="entry name" value="PSY3"/>
    <property type="match status" value="1"/>
</dbReference>
<keyword evidence="2" id="KW-1185">Reference proteome</keyword>
<dbReference type="InterPro" id="IPR027417">
    <property type="entry name" value="P-loop_NTPase"/>
</dbReference>
<evidence type="ECO:0000313" key="1">
    <source>
        <dbReference type="EMBL" id="KAH3679638.1"/>
    </source>
</evidence>
<comment type="caution">
    <text evidence="1">The sequence shown here is derived from an EMBL/GenBank/DDBJ whole genome shotgun (WGS) entry which is preliminary data.</text>
</comment>
<proteinExistence type="predicted"/>
<dbReference type="InterPro" id="IPR031779">
    <property type="entry name" value="Psy3"/>
</dbReference>
<dbReference type="EMBL" id="JAEUBF010000267">
    <property type="protein sequence ID" value="KAH3679638.1"/>
    <property type="molecule type" value="Genomic_DNA"/>
</dbReference>
<sequence>MELIENIRPVKLRNVQQLFQCPFLSKIETSTSIHFIEQYQKIAHVLIAQLIIDHYEKESGSGITILVDLTYSWNTNNKCYRIIEQRLKSLNKSSHLIIVRNINNFTDLLRLLKSIQDTTYFKNKPELLDFPISSIFIDNISVFYWECLISENIEQEYNGLASILMKLKSFYGSSIITTSWDKDFDQSPLNTFKSAKPDVLNYCNLPMKYLCSFRHVYFLKKVLNNRTHEEVIIGKYFPSGGDDNSFDIHDDKLLQKHKLEYLIK</sequence>
<dbReference type="Proteomes" id="UP000769528">
    <property type="component" value="Unassembled WGS sequence"/>
</dbReference>
<organism evidence="1 2">
    <name type="scientific">Wickerhamomyces mucosus</name>
    <dbReference type="NCBI Taxonomy" id="1378264"/>
    <lineage>
        <taxon>Eukaryota</taxon>
        <taxon>Fungi</taxon>
        <taxon>Dikarya</taxon>
        <taxon>Ascomycota</taxon>
        <taxon>Saccharomycotina</taxon>
        <taxon>Saccharomycetes</taxon>
        <taxon>Phaffomycetales</taxon>
        <taxon>Wickerhamomycetaceae</taxon>
        <taxon>Wickerhamomyces</taxon>
    </lineage>
</organism>
<reference evidence="1" key="1">
    <citation type="journal article" date="2021" name="Open Biol.">
        <title>Shared evolutionary footprints suggest mitochondrial oxidative damage underlies multiple complex I losses in fungi.</title>
        <authorList>
            <person name="Schikora-Tamarit M.A."/>
            <person name="Marcet-Houben M."/>
            <person name="Nosek J."/>
            <person name="Gabaldon T."/>
        </authorList>
    </citation>
    <scope>NUCLEOTIDE SEQUENCE</scope>
    <source>
        <strain evidence="1">CBS6341</strain>
    </source>
</reference>
<dbReference type="GO" id="GO:0000725">
    <property type="term" value="P:recombinational repair"/>
    <property type="evidence" value="ECO:0007669"/>
    <property type="project" value="InterPro"/>
</dbReference>
<dbReference type="GO" id="GO:0005634">
    <property type="term" value="C:nucleus"/>
    <property type="evidence" value="ECO:0007669"/>
    <property type="project" value="InterPro"/>
</dbReference>
<dbReference type="AlphaFoldDB" id="A0A9P8THC8"/>
<name>A0A9P8THC8_9ASCO</name>
<evidence type="ECO:0000313" key="2">
    <source>
        <dbReference type="Proteomes" id="UP000769528"/>
    </source>
</evidence>
<reference evidence="1" key="2">
    <citation type="submission" date="2021-01" db="EMBL/GenBank/DDBJ databases">
        <authorList>
            <person name="Schikora-Tamarit M.A."/>
        </authorList>
    </citation>
    <scope>NUCLEOTIDE SEQUENCE</scope>
    <source>
        <strain evidence="1">CBS6341</strain>
    </source>
</reference>
<dbReference type="GO" id="GO:0097196">
    <property type="term" value="C:Shu complex"/>
    <property type="evidence" value="ECO:0007669"/>
    <property type="project" value="InterPro"/>
</dbReference>
<accession>A0A9P8THC8</accession>